<dbReference type="AlphaFoldDB" id="A0A6L8M263"/>
<evidence type="ECO:0000313" key="2">
    <source>
        <dbReference type="Proteomes" id="UP000478571"/>
    </source>
</evidence>
<accession>A0A6L8M263</accession>
<organism evidence="1 2">
    <name type="scientific">Vibrio tetraodonis subsp. pristinus</name>
    <dbReference type="NCBI Taxonomy" id="2695891"/>
    <lineage>
        <taxon>Bacteria</taxon>
        <taxon>Pseudomonadati</taxon>
        <taxon>Pseudomonadota</taxon>
        <taxon>Gammaproteobacteria</taxon>
        <taxon>Vibrionales</taxon>
        <taxon>Vibrionaceae</taxon>
        <taxon>Vibrio</taxon>
    </lineage>
</organism>
<protein>
    <submittedName>
        <fullName evidence="1">Uncharacterized protein</fullName>
    </submittedName>
</protein>
<gene>
    <name evidence="1" type="ORF">GTG28_20660</name>
</gene>
<dbReference type="EMBL" id="WWEU01000017">
    <property type="protein sequence ID" value="MYM61616.1"/>
    <property type="molecule type" value="Genomic_DNA"/>
</dbReference>
<comment type="caution">
    <text evidence="1">The sequence shown here is derived from an EMBL/GenBank/DDBJ whole genome shotgun (WGS) entry which is preliminary data.</text>
</comment>
<proteinExistence type="predicted"/>
<dbReference type="Proteomes" id="UP000478571">
    <property type="component" value="Unassembled WGS sequence"/>
</dbReference>
<reference evidence="1 2" key="1">
    <citation type="submission" date="2020-01" db="EMBL/GenBank/DDBJ databases">
        <title>Draft Genome Sequence of Vibrio sp. strain OCN044, Isolated from a Healthy Coral at Palmyra Atoll.</title>
        <authorList>
            <person name="Videau P."/>
            <person name="Loughran R."/>
            <person name="Esquivel A."/>
            <person name="Deadmond M."/>
            <person name="Paddock B.E."/>
            <person name="Saw J.H."/>
            <person name="Ushijima B."/>
        </authorList>
    </citation>
    <scope>NUCLEOTIDE SEQUENCE [LARGE SCALE GENOMIC DNA]</scope>
    <source>
        <strain evidence="1 2">OCN044</strain>
    </source>
</reference>
<evidence type="ECO:0000313" key="1">
    <source>
        <dbReference type="EMBL" id="MYM61616.1"/>
    </source>
</evidence>
<sequence length="87" mass="10115">MAVTVRKLEEHTKMMDELKELTGEKTASAALIKAGYIALEQTKLAEKRKNELQDLKWEHKKKTRKITAFLEALESLSCENDDDDDWY</sequence>
<dbReference type="RefSeq" id="WP_160933143.1">
    <property type="nucleotide sequence ID" value="NZ_WWEU01000017.1"/>
</dbReference>
<name>A0A6L8M263_9VIBR</name>
<keyword evidence="2" id="KW-1185">Reference proteome</keyword>